<dbReference type="InterPro" id="IPR050111">
    <property type="entry name" value="C-type_lectin/snaclec_domain"/>
</dbReference>
<keyword evidence="1" id="KW-1015">Disulfide bond</keyword>
<dbReference type="Ensembl" id="ENSCSET00000009201.1">
    <property type="protein sequence ID" value="ENSCSEP00000009094.1"/>
    <property type="gene ID" value="ENSCSEG00000005824.1"/>
</dbReference>
<protein>
    <recommendedName>
        <fullName evidence="2">C-type lectin domain-containing protein</fullName>
    </recommendedName>
</protein>
<keyword evidence="4" id="KW-1185">Reference proteome</keyword>
<evidence type="ECO:0000313" key="3">
    <source>
        <dbReference type="Ensembl" id="ENSCSEP00000009094.1"/>
    </source>
</evidence>
<dbReference type="InterPro" id="IPR016187">
    <property type="entry name" value="CTDL_fold"/>
</dbReference>
<name>A0A3P8V4Q5_CYNSE</name>
<dbReference type="InterPro" id="IPR001304">
    <property type="entry name" value="C-type_lectin-like"/>
</dbReference>
<dbReference type="SUPFAM" id="SSF56436">
    <property type="entry name" value="C-type lectin-like"/>
    <property type="match status" value="1"/>
</dbReference>
<dbReference type="AlphaFoldDB" id="A0A3P8V4Q5"/>
<sequence length="199" mass="23048">GFTPANLSLVLLEKRKLLTILHSPRLRIDRFCNLDTLQCLSCPVGWKQFNSRCYNITEHVTRWKKARSICLGKGSDLAVVRNLPEQIFLVSFVNNYNIQYLFSDQIYEGSWVGLIDSVREGKFIWIDNRDTAFSYWTEGNPNNMITSWDVGNDGQDCAVFVPTKNMSLYNWDDSQCRNHRSYICEAKAFIINPFDPKDS</sequence>
<dbReference type="Proteomes" id="UP000265120">
    <property type="component" value="Chromosome 1"/>
</dbReference>
<organism evidence="3 4">
    <name type="scientific">Cynoglossus semilaevis</name>
    <name type="common">Tongue sole</name>
    <dbReference type="NCBI Taxonomy" id="244447"/>
    <lineage>
        <taxon>Eukaryota</taxon>
        <taxon>Metazoa</taxon>
        <taxon>Chordata</taxon>
        <taxon>Craniata</taxon>
        <taxon>Vertebrata</taxon>
        <taxon>Euteleostomi</taxon>
        <taxon>Actinopterygii</taxon>
        <taxon>Neopterygii</taxon>
        <taxon>Teleostei</taxon>
        <taxon>Neoteleostei</taxon>
        <taxon>Acanthomorphata</taxon>
        <taxon>Carangaria</taxon>
        <taxon>Pleuronectiformes</taxon>
        <taxon>Pleuronectoidei</taxon>
        <taxon>Cynoglossidae</taxon>
        <taxon>Cynoglossinae</taxon>
        <taxon>Cynoglossus</taxon>
    </lineage>
</organism>
<dbReference type="Gene3D" id="3.10.100.10">
    <property type="entry name" value="Mannose-Binding Protein A, subunit A"/>
    <property type="match status" value="1"/>
</dbReference>
<reference evidence="3 4" key="1">
    <citation type="journal article" date="2014" name="Nat. Genet.">
        <title>Whole-genome sequence of a flatfish provides insights into ZW sex chromosome evolution and adaptation to a benthic lifestyle.</title>
        <authorList>
            <person name="Chen S."/>
            <person name="Zhang G."/>
            <person name="Shao C."/>
            <person name="Huang Q."/>
            <person name="Liu G."/>
            <person name="Zhang P."/>
            <person name="Song W."/>
            <person name="An N."/>
            <person name="Chalopin D."/>
            <person name="Volff J.N."/>
            <person name="Hong Y."/>
            <person name="Li Q."/>
            <person name="Sha Z."/>
            <person name="Zhou H."/>
            <person name="Xie M."/>
            <person name="Yu Q."/>
            <person name="Liu Y."/>
            <person name="Xiang H."/>
            <person name="Wang N."/>
            <person name="Wu K."/>
            <person name="Yang C."/>
            <person name="Zhou Q."/>
            <person name="Liao X."/>
            <person name="Yang L."/>
            <person name="Hu Q."/>
            <person name="Zhang J."/>
            <person name="Meng L."/>
            <person name="Jin L."/>
            <person name="Tian Y."/>
            <person name="Lian J."/>
            <person name="Yang J."/>
            <person name="Miao G."/>
            <person name="Liu S."/>
            <person name="Liang Z."/>
            <person name="Yan F."/>
            <person name="Li Y."/>
            <person name="Sun B."/>
            <person name="Zhang H."/>
            <person name="Zhang J."/>
            <person name="Zhu Y."/>
            <person name="Du M."/>
            <person name="Zhao Y."/>
            <person name="Schartl M."/>
            <person name="Tang Q."/>
            <person name="Wang J."/>
        </authorList>
    </citation>
    <scope>NUCLEOTIDE SEQUENCE</scope>
</reference>
<dbReference type="GeneTree" id="ENSGT00940000177209"/>
<dbReference type="OMA" id="QDCVTIV"/>
<evidence type="ECO:0000259" key="2">
    <source>
        <dbReference type="PROSITE" id="PS50041"/>
    </source>
</evidence>
<reference evidence="3" key="2">
    <citation type="submission" date="2025-08" db="UniProtKB">
        <authorList>
            <consortium name="Ensembl"/>
        </authorList>
    </citation>
    <scope>IDENTIFICATION</scope>
</reference>
<evidence type="ECO:0000313" key="4">
    <source>
        <dbReference type="Proteomes" id="UP000265120"/>
    </source>
</evidence>
<dbReference type="PROSITE" id="PS50041">
    <property type="entry name" value="C_TYPE_LECTIN_2"/>
    <property type="match status" value="1"/>
</dbReference>
<reference evidence="3" key="3">
    <citation type="submission" date="2025-09" db="UniProtKB">
        <authorList>
            <consortium name="Ensembl"/>
        </authorList>
    </citation>
    <scope>IDENTIFICATION</scope>
</reference>
<accession>A0A3P8V4Q5</accession>
<proteinExistence type="predicted"/>
<dbReference type="PANTHER" id="PTHR22803">
    <property type="entry name" value="MANNOSE, PHOSPHOLIPASE, LECTIN RECEPTOR RELATED"/>
    <property type="match status" value="1"/>
</dbReference>
<feature type="domain" description="C-type lectin" evidence="2">
    <location>
        <begin position="49"/>
        <end position="185"/>
    </location>
</feature>
<dbReference type="Pfam" id="PF00059">
    <property type="entry name" value="Lectin_C"/>
    <property type="match status" value="1"/>
</dbReference>
<evidence type="ECO:0000256" key="1">
    <source>
        <dbReference type="ARBA" id="ARBA00023157"/>
    </source>
</evidence>
<dbReference type="InterPro" id="IPR016186">
    <property type="entry name" value="C-type_lectin-like/link_sf"/>
</dbReference>
<dbReference type="PROSITE" id="PS00615">
    <property type="entry name" value="C_TYPE_LECTIN_1"/>
    <property type="match status" value="1"/>
</dbReference>
<dbReference type="InterPro" id="IPR018378">
    <property type="entry name" value="C-type_lectin_CS"/>
</dbReference>
<dbReference type="SMART" id="SM00034">
    <property type="entry name" value="CLECT"/>
    <property type="match status" value="1"/>
</dbReference>
<dbReference type="InParanoid" id="A0A3P8V4Q5"/>